<dbReference type="AlphaFoldDB" id="A0A0A9HIA2"/>
<dbReference type="EMBL" id="GBRH01161404">
    <property type="protein sequence ID" value="JAE36492.1"/>
    <property type="molecule type" value="Transcribed_RNA"/>
</dbReference>
<proteinExistence type="predicted"/>
<reference evidence="1" key="1">
    <citation type="submission" date="2014-09" db="EMBL/GenBank/DDBJ databases">
        <authorList>
            <person name="Magalhaes I.L.F."/>
            <person name="Oliveira U."/>
            <person name="Santos F.R."/>
            <person name="Vidigal T.H.D.A."/>
            <person name="Brescovit A.D."/>
            <person name="Santos A.J."/>
        </authorList>
    </citation>
    <scope>NUCLEOTIDE SEQUENCE</scope>
    <source>
        <tissue evidence="1">Shoot tissue taken approximately 20 cm above the soil surface</tissue>
    </source>
</reference>
<accession>A0A0A9HIA2</accession>
<reference evidence="1" key="2">
    <citation type="journal article" date="2015" name="Data Brief">
        <title>Shoot transcriptome of the giant reed, Arundo donax.</title>
        <authorList>
            <person name="Barrero R.A."/>
            <person name="Guerrero F.D."/>
            <person name="Moolhuijzen P."/>
            <person name="Goolsby J.A."/>
            <person name="Tidwell J."/>
            <person name="Bellgard S.E."/>
            <person name="Bellgard M.I."/>
        </authorList>
    </citation>
    <scope>NUCLEOTIDE SEQUENCE</scope>
    <source>
        <tissue evidence="1">Shoot tissue taken approximately 20 cm above the soil surface</tissue>
    </source>
</reference>
<organism evidence="1">
    <name type="scientific">Arundo donax</name>
    <name type="common">Giant reed</name>
    <name type="synonym">Donax arundinaceus</name>
    <dbReference type="NCBI Taxonomy" id="35708"/>
    <lineage>
        <taxon>Eukaryota</taxon>
        <taxon>Viridiplantae</taxon>
        <taxon>Streptophyta</taxon>
        <taxon>Embryophyta</taxon>
        <taxon>Tracheophyta</taxon>
        <taxon>Spermatophyta</taxon>
        <taxon>Magnoliopsida</taxon>
        <taxon>Liliopsida</taxon>
        <taxon>Poales</taxon>
        <taxon>Poaceae</taxon>
        <taxon>PACMAD clade</taxon>
        <taxon>Arundinoideae</taxon>
        <taxon>Arundineae</taxon>
        <taxon>Arundo</taxon>
    </lineage>
</organism>
<evidence type="ECO:0000313" key="1">
    <source>
        <dbReference type="EMBL" id="JAE36492.1"/>
    </source>
</evidence>
<protein>
    <submittedName>
        <fullName evidence="1">Uncharacterized protein</fullName>
    </submittedName>
</protein>
<sequence>MARITAKCYLEGNILGINASCFLPGERNGQNLISPYSSYSFKEPWQLAKTILQSDSDSSEKYFQREYESETFLREYEKKNTT</sequence>
<name>A0A0A9HIA2_ARUDO</name>